<feature type="compositionally biased region" description="Acidic residues" evidence="1">
    <location>
        <begin position="86"/>
        <end position="99"/>
    </location>
</feature>
<feature type="region of interest" description="Disordered" evidence="1">
    <location>
        <begin position="72"/>
        <end position="99"/>
    </location>
</feature>
<sequence length="99" mass="10613">MRTGSARRRPRGRLGHRTGDDDGFALLRDVAGVGEVDGLRFGGNVGEGNGLPAMEGGQRMGREDGYRVFLRGSAVPVGNGRRDEGEDKQDQEEEDGTVP</sequence>
<name>M2XUA5_9PSEU</name>
<evidence type="ECO:0000313" key="2">
    <source>
        <dbReference type="EMBL" id="EME52800.1"/>
    </source>
</evidence>
<feature type="region of interest" description="Disordered" evidence="1">
    <location>
        <begin position="1"/>
        <end position="22"/>
    </location>
</feature>
<evidence type="ECO:0000313" key="3">
    <source>
        <dbReference type="Proteomes" id="UP000054226"/>
    </source>
</evidence>
<evidence type="ECO:0000256" key="1">
    <source>
        <dbReference type="SAM" id="MobiDB-lite"/>
    </source>
</evidence>
<dbReference type="AlphaFoldDB" id="M2XUA5"/>
<keyword evidence="3" id="KW-1185">Reference proteome</keyword>
<comment type="caution">
    <text evidence="2">The sequence shown here is derived from an EMBL/GenBank/DDBJ whole genome shotgun (WGS) entry which is preliminary data.</text>
</comment>
<organism evidence="2 3">
    <name type="scientific">Amycolatopsis decaplanina DSM 44594</name>
    <dbReference type="NCBI Taxonomy" id="1284240"/>
    <lineage>
        <taxon>Bacteria</taxon>
        <taxon>Bacillati</taxon>
        <taxon>Actinomycetota</taxon>
        <taxon>Actinomycetes</taxon>
        <taxon>Pseudonocardiales</taxon>
        <taxon>Pseudonocardiaceae</taxon>
        <taxon>Amycolatopsis</taxon>
    </lineage>
</organism>
<dbReference type="EMBL" id="AOHO01000074">
    <property type="protein sequence ID" value="EME52800.1"/>
    <property type="molecule type" value="Genomic_DNA"/>
</dbReference>
<proteinExistence type="predicted"/>
<accession>M2XUA5</accession>
<gene>
    <name evidence="2" type="ORF">H074_30797</name>
</gene>
<dbReference type="Proteomes" id="UP000054226">
    <property type="component" value="Unassembled WGS sequence"/>
</dbReference>
<feature type="compositionally biased region" description="Basic residues" evidence="1">
    <location>
        <begin position="1"/>
        <end position="16"/>
    </location>
</feature>
<protein>
    <submittedName>
        <fullName evidence="2">Uncharacterized protein</fullName>
    </submittedName>
</protein>
<reference evidence="2 3" key="1">
    <citation type="journal article" date="2013" name="Genome Announc.">
        <title>Draft Genome Sequence of Amycolatopsis decaplanina Strain DSM 44594T.</title>
        <authorList>
            <person name="Kaur N."/>
            <person name="Kumar S."/>
            <person name="Bala M."/>
            <person name="Raghava G.P."/>
            <person name="Mayilraj S."/>
        </authorList>
    </citation>
    <scope>NUCLEOTIDE SEQUENCE [LARGE SCALE GENOMIC DNA]</scope>
    <source>
        <strain evidence="2 3">DSM 44594</strain>
    </source>
</reference>